<reference evidence="2 3" key="1">
    <citation type="submission" date="2024-07" db="EMBL/GenBank/DDBJ databases">
        <title>Section-level genome sequencing and comparative genomics of Aspergillus sections Usti and Cavernicolus.</title>
        <authorList>
            <consortium name="Lawrence Berkeley National Laboratory"/>
            <person name="Nybo J.L."/>
            <person name="Vesth T.C."/>
            <person name="Theobald S."/>
            <person name="Frisvad J.C."/>
            <person name="Larsen T.O."/>
            <person name="Kjaerboelling I."/>
            <person name="Rothschild-Mancinelli K."/>
            <person name="Lyhne E.K."/>
            <person name="Kogle M.E."/>
            <person name="Barry K."/>
            <person name="Clum A."/>
            <person name="Na H."/>
            <person name="Ledsgaard L."/>
            <person name="Lin J."/>
            <person name="Lipzen A."/>
            <person name="Kuo A."/>
            <person name="Riley R."/>
            <person name="Mondo S."/>
            <person name="LaButti K."/>
            <person name="Haridas S."/>
            <person name="Pangalinan J."/>
            <person name="Salamov A.A."/>
            <person name="Simmons B.A."/>
            <person name="Magnuson J.K."/>
            <person name="Chen J."/>
            <person name="Drula E."/>
            <person name="Henrissat B."/>
            <person name="Wiebenga A."/>
            <person name="Lubbers R.J."/>
            <person name="Gomes A.C."/>
            <person name="Makela M.R."/>
            <person name="Stajich J."/>
            <person name="Grigoriev I.V."/>
            <person name="Mortensen U.H."/>
            <person name="De vries R.P."/>
            <person name="Baker S.E."/>
            <person name="Andersen M.R."/>
        </authorList>
    </citation>
    <scope>NUCLEOTIDE SEQUENCE [LARGE SCALE GENOMIC DNA]</scope>
    <source>
        <strain evidence="2 3">CBS 600.67</strain>
    </source>
</reference>
<dbReference type="Gene3D" id="3.90.780.10">
    <property type="entry name" value="5'-Nucleotidase, C-terminal domain"/>
    <property type="match status" value="1"/>
</dbReference>
<comment type="caution">
    <text evidence="2">The sequence shown here is derived from an EMBL/GenBank/DDBJ whole genome shotgun (WGS) entry which is preliminary data.</text>
</comment>
<evidence type="ECO:0000313" key="2">
    <source>
        <dbReference type="EMBL" id="KAL2815416.1"/>
    </source>
</evidence>
<dbReference type="InterPro" id="IPR036907">
    <property type="entry name" value="5'-Nucleotdase_C_sf"/>
</dbReference>
<dbReference type="SUPFAM" id="SSF56300">
    <property type="entry name" value="Metallo-dependent phosphatases"/>
    <property type="match status" value="1"/>
</dbReference>
<dbReference type="SUPFAM" id="SSF55816">
    <property type="entry name" value="5'-nucleotidase (syn. UDP-sugar hydrolase), C-terminal domain"/>
    <property type="match status" value="1"/>
</dbReference>
<feature type="domain" description="Putative 5'-nucleotidase C-terminal" evidence="1">
    <location>
        <begin position="437"/>
        <end position="635"/>
    </location>
</feature>
<gene>
    <name evidence="2" type="ORF">BDW59DRAFT_166822</name>
</gene>
<keyword evidence="3" id="KW-1185">Reference proteome</keyword>
<organism evidence="2 3">
    <name type="scientific">Aspergillus cavernicola</name>
    <dbReference type="NCBI Taxonomy" id="176166"/>
    <lineage>
        <taxon>Eukaryota</taxon>
        <taxon>Fungi</taxon>
        <taxon>Dikarya</taxon>
        <taxon>Ascomycota</taxon>
        <taxon>Pezizomycotina</taxon>
        <taxon>Eurotiomycetes</taxon>
        <taxon>Eurotiomycetidae</taxon>
        <taxon>Eurotiales</taxon>
        <taxon>Aspergillaceae</taxon>
        <taxon>Aspergillus</taxon>
        <taxon>Aspergillus subgen. Nidulantes</taxon>
    </lineage>
</organism>
<dbReference type="InterPro" id="IPR053828">
    <property type="entry name" value="Nucleosidase_C"/>
</dbReference>
<name>A0ABR4HIW1_9EURO</name>
<dbReference type="InterPro" id="IPR029052">
    <property type="entry name" value="Metallo-depent_PP-like"/>
</dbReference>
<dbReference type="InterPro" id="IPR006179">
    <property type="entry name" value="5_nucleotidase/apyrase"/>
</dbReference>
<accession>A0ABR4HIW1</accession>
<dbReference type="Proteomes" id="UP001610335">
    <property type="component" value="Unassembled WGS sequence"/>
</dbReference>
<dbReference type="PANTHER" id="PTHR11575">
    <property type="entry name" value="5'-NUCLEOTIDASE-RELATED"/>
    <property type="match status" value="1"/>
</dbReference>
<proteinExistence type="predicted"/>
<sequence length="683" mass="76204">MRFQSYYHLLYGAVISSTCVAAYNPVCDKPPPPNEVTPFQQPDSHNATQGPWRHLPWGEINFLHTTDTHGWLEGHLNEVNYGADWGDFVSFVTRMREKADRLNVDLLVVDTGDLVTGNGLSDSTKVPGRVSNDIFENVEFDLLTVGNNDLYSEDGTRDIHANFSRIYGDWFITSNVYIEVDGKNVTVGQPFRYFTTKRGLRVMAFGITLLDFKLDMKKARTYVHGYQDVVQEPWFQEALNKDVDLYVLLGHVDLRSGCAIHGKYGAKENPLICMEGYLERYLREHEKKIPIQVFGGHTHQRDFKCFDTRSSGLESGRYADTVGWLALKGVAPHGTWTGNKTLTGVPTPTRTCPAATSTSTSADLVLATETATAPAQYIDRRYLDFNRRTFAYHAIDATGPDVPAGFDTPLGRKVSDDIWKARADMNLTTKLGCVPKSYYLWVCPPGTDGNIYTLVKDALNLTVKKNQQHSAKIPRVIFMNNASIRYDLYQGPFTVGDALAVSPYDNTFSYIPNVPGKISLEVVDCLVPPSRGSGLDLHSTGNMQGELMMQQQQTLHARHALFGPNDPNPGHATNNDFGNCELLPDSDDCGDDTKHTQLQELYSNPTNIDYRDPGITDGTPAVDLVFITHLRDTVLKCDAVKGRYSDKDVVDYTDKDLTTRTFLQQYVKEKWGAGVASDCPIGK</sequence>
<dbReference type="InterPro" id="IPR014485">
    <property type="entry name" value="Pesterase_C1039"/>
</dbReference>
<dbReference type="EMBL" id="JBFXLS010000113">
    <property type="protein sequence ID" value="KAL2815416.1"/>
    <property type="molecule type" value="Genomic_DNA"/>
</dbReference>
<evidence type="ECO:0000313" key="3">
    <source>
        <dbReference type="Proteomes" id="UP001610335"/>
    </source>
</evidence>
<protein>
    <submittedName>
        <fullName evidence="2">Ser/Thr protein phosphatase family protein</fullName>
    </submittedName>
</protein>
<dbReference type="PIRSF" id="PIRSF017316">
    <property type="entry name" value="Pesterase_C1039"/>
    <property type="match status" value="1"/>
</dbReference>
<dbReference type="PANTHER" id="PTHR11575:SF22">
    <property type="entry name" value="ADL392WP"/>
    <property type="match status" value="1"/>
</dbReference>
<dbReference type="Gene3D" id="3.60.21.10">
    <property type="match status" value="1"/>
</dbReference>
<evidence type="ECO:0000259" key="1">
    <source>
        <dbReference type="Pfam" id="PF21953"/>
    </source>
</evidence>
<dbReference type="Pfam" id="PF21953">
    <property type="entry name" value="NadN_nucleosid_C"/>
    <property type="match status" value="1"/>
</dbReference>